<evidence type="ECO:0000313" key="3">
    <source>
        <dbReference type="EMBL" id="ETW97399.1"/>
    </source>
</evidence>
<dbReference type="AlphaFoldDB" id="W4LHL3"/>
<keyword evidence="2" id="KW-0560">Oxidoreductase</keyword>
<accession>W4LHL3</accession>
<dbReference type="InterPro" id="IPR036111">
    <property type="entry name" value="Mal/L-sulfo/L-lacto_DH-like_sf"/>
</dbReference>
<proteinExistence type="inferred from homology"/>
<dbReference type="InterPro" id="IPR003767">
    <property type="entry name" value="Malate/L-lactate_DH-like"/>
</dbReference>
<dbReference type="HOGENOM" id="CLU_040452_2_0_7"/>
<evidence type="ECO:0000256" key="1">
    <source>
        <dbReference type="ARBA" id="ARBA00006056"/>
    </source>
</evidence>
<protein>
    <recommendedName>
        <fullName evidence="5">Lactate dehydrogenase</fullName>
    </recommendedName>
</protein>
<dbReference type="Proteomes" id="UP000019141">
    <property type="component" value="Unassembled WGS sequence"/>
</dbReference>
<gene>
    <name evidence="3" type="ORF">ETSY1_22845</name>
</gene>
<evidence type="ECO:0000256" key="2">
    <source>
        <dbReference type="ARBA" id="ARBA00023002"/>
    </source>
</evidence>
<organism evidence="3 4">
    <name type="scientific">Entotheonella factor</name>
    <dbReference type="NCBI Taxonomy" id="1429438"/>
    <lineage>
        <taxon>Bacteria</taxon>
        <taxon>Pseudomonadati</taxon>
        <taxon>Nitrospinota/Tectimicrobiota group</taxon>
        <taxon>Candidatus Tectimicrobiota</taxon>
        <taxon>Candidatus Entotheonellia</taxon>
        <taxon>Candidatus Entotheonellales</taxon>
        <taxon>Candidatus Entotheonellaceae</taxon>
        <taxon>Candidatus Entotheonella</taxon>
    </lineage>
</organism>
<dbReference type="PANTHER" id="PTHR11091:SF0">
    <property type="entry name" value="MALATE DEHYDROGENASE"/>
    <property type="match status" value="1"/>
</dbReference>
<evidence type="ECO:0000313" key="4">
    <source>
        <dbReference type="Proteomes" id="UP000019141"/>
    </source>
</evidence>
<dbReference type="SUPFAM" id="SSF89733">
    <property type="entry name" value="L-sulfolactate dehydrogenase-like"/>
    <property type="match status" value="1"/>
</dbReference>
<evidence type="ECO:0008006" key="5">
    <source>
        <dbReference type="Google" id="ProtNLM"/>
    </source>
</evidence>
<comment type="similarity">
    <text evidence="1">Belongs to the LDH2/MDH2 oxidoreductase family.</text>
</comment>
<sequence>MTSYLSAASWHDFNVRAFMAAGVPADDAQLAANVRLESALRQGAGLDVFSIRRLHNTVRRLQAGGINPAPEIAVVQDAGHHALLDGDNGLGAVVGTRAMQRCLDNARTRGLALVGVRNSTTLGMMAYYAMLALPHQAIGFAATNTELKIGLPPWGGVTPALGNNPFAVAIPAGQGAAVVLDMSVIATQPQATGGALGTSSRAPLGSDFMPRPVIGDHKGYGLALVLEVLTGVLTGAGFGQAHSPEQLDAPGARHDLGHLFGVLNPAVFMPQSQFMARMAQLREEVVHTPRAPGVERIYLPGELEHERREARLREGIPVHDDTPVALRDLCDRLGIEMPAVA</sequence>
<name>W4LHL3_ENTF1</name>
<dbReference type="GO" id="GO:0016491">
    <property type="term" value="F:oxidoreductase activity"/>
    <property type="evidence" value="ECO:0007669"/>
    <property type="project" value="UniProtKB-KW"/>
</dbReference>
<dbReference type="Gene3D" id="3.30.1370.60">
    <property type="entry name" value="Hypothetical oxidoreductase yiak, domain 2"/>
    <property type="match status" value="1"/>
</dbReference>
<dbReference type="InterPro" id="IPR043143">
    <property type="entry name" value="Mal/L-sulf/L-lact_DH-like_NADP"/>
</dbReference>
<dbReference type="Pfam" id="PF02615">
    <property type="entry name" value="Ldh_2"/>
    <property type="match status" value="2"/>
</dbReference>
<dbReference type="EMBL" id="AZHW01000672">
    <property type="protein sequence ID" value="ETW97399.1"/>
    <property type="molecule type" value="Genomic_DNA"/>
</dbReference>
<dbReference type="PANTHER" id="PTHR11091">
    <property type="entry name" value="OXIDOREDUCTASE-RELATED"/>
    <property type="match status" value="1"/>
</dbReference>
<comment type="caution">
    <text evidence="3">The sequence shown here is derived from an EMBL/GenBank/DDBJ whole genome shotgun (WGS) entry which is preliminary data.</text>
</comment>
<dbReference type="InterPro" id="IPR043144">
    <property type="entry name" value="Mal/L-sulf/L-lact_DH-like_ah"/>
</dbReference>
<dbReference type="Gene3D" id="1.10.1530.10">
    <property type="match status" value="1"/>
</dbReference>
<reference evidence="3 4" key="1">
    <citation type="journal article" date="2014" name="Nature">
        <title>An environmental bacterial taxon with a large and distinct metabolic repertoire.</title>
        <authorList>
            <person name="Wilson M.C."/>
            <person name="Mori T."/>
            <person name="Ruckert C."/>
            <person name="Uria A.R."/>
            <person name="Helf M.J."/>
            <person name="Takada K."/>
            <person name="Gernert C."/>
            <person name="Steffens U.A."/>
            <person name="Heycke N."/>
            <person name="Schmitt S."/>
            <person name="Rinke C."/>
            <person name="Helfrich E.J."/>
            <person name="Brachmann A.O."/>
            <person name="Gurgui C."/>
            <person name="Wakimoto T."/>
            <person name="Kracht M."/>
            <person name="Crusemann M."/>
            <person name="Hentschel U."/>
            <person name="Abe I."/>
            <person name="Matsunaga S."/>
            <person name="Kalinowski J."/>
            <person name="Takeyama H."/>
            <person name="Piel J."/>
        </authorList>
    </citation>
    <scope>NUCLEOTIDE SEQUENCE [LARGE SCALE GENOMIC DNA]</scope>
    <source>
        <strain evidence="4">TSY1</strain>
    </source>
</reference>
<keyword evidence="4" id="KW-1185">Reference proteome</keyword>